<accession>A0AAE1EBR2</accession>
<evidence type="ECO:0000256" key="3">
    <source>
        <dbReference type="ARBA" id="ARBA00022630"/>
    </source>
</evidence>
<dbReference type="GO" id="GO:0005524">
    <property type="term" value="F:ATP binding"/>
    <property type="evidence" value="ECO:0007669"/>
    <property type="project" value="UniProtKB-KW"/>
</dbReference>
<dbReference type="SMART" id="SM00904">
    <property type="entry name" value="Flavokinase"/>
    <property type="match status" value="1"/>
</dbReference>
<dbReference type="EC" id="2.7.1.26" evidence="2"/>
<evidence type="ECO:0000256" key="7">
    <source>
        <dbReference type="ARBA" id="ARBA00022840"/>
    </source>
</evidence>
<sequence length="263" mass="29306">MATHQSDIPYFAEGEVVSGFGRGSKELGIPTANFPESVIRQLPSSFECGVYYGWAKLSSYPQVFKMTMCVGWNPYYHNTVKTMETHIIHKFDSDFYGDIMKIIVLGFMRPMCDYPSLDALKKAIHNDIDVASKHLDTEESLQFKDDPFFMLVHPNVADENKGAVNANQSISTENHEKPHETYNNSDDIIITPVTKEMNGNALSPNLMPKSETGVSVSENGICDDSPDCDISSKKNIQSSKSSLSKSDFSHPVIECKNICKDSI</sequence>
<dbReference type="GO" id="GO:0009398">
    <property type="term" value="P:FMN biosynthetic process"/>
    <property type="evidence" value="ECO:0007669"/>
    <property type="project" value="TreeGrafter"/>
</dbReference>
<dbReference type="InterPro" id="IPR023465">
    <property type="entry name" value="Riboflavin_kinase_dom_sf"/>
</dbReference>
<feature type="domain" description="Riboflavin kinase" evidence="8">
    <location>
        <begin position="9"/>
        <end position="136"/>
    </location>
</feature>
<evidence type="ECO:0000256" key="1">
    <source>
        <dbReference type="ARBA" id="ARBA00005201"/>
    </source>
</evidence>
<dbReference type="GO" id="GO:0009231">
    <property type="term" value="P:riboflavin biosynthetic process"/>
    <property type="evidence" value="ECO:0007669"/>
    <property type="project" value="InterPro"/>
</dbReference>
<evidence type="ECO:0000256" key="5">
    <source>
        <dbReference type="ARBA" id="ARBA00022679"/>
    </source>
</evidence>
<name>A0AAE1EBR2_9GAST</name>
<dbReference type="PANTHER" id="PTHR22749:SF6">
    <property type="entry name" value="RIBOFLAVIN KINASE"/>
    <property type="match status" value="1"/>
</dbReference>
<evidence type="ECO:0000256" key="2">
    <source>
        <dbReference type="ARBA" id="ARBA00012105"/>
    </source>
</evidence>
<dbReference type="SUPFAM" id="SSF82114">
    <property type="entry name" value="Riboflavin kinase-like"/>
    <property type="match status" value="1"/>
</dbReference>
<reference evidence="9" key="1">
    <citation type="journal article" date="2023" name="G3 (Bethesda)">
        <title>A reference genome for the long-term kleptoplast-retaining sea slug Elysia crispata morphotype clarki.</title>
        <authorList>
            <person name="Eastman K.E."/>
            <person name="Pendleton A.L."/>
            <person name="Shaikh M.A."/>
            <person name="Suttiyut T."/>
            <person name="Ogas R."/>
            <person name="Tomko P."/>
            <person name="Gavelis G."/>
            <person name="Widhalm J.R."/>
            <person name="Wisecaver J.H."/>
        </authorList>
    </citation>
    <scope>NUCLEOTIDE SEQUENCE</scope>
    <source>
        <strain evidence="9">ECLA1</strain>
    </source>
</reference>
<keyword evidence="4" id="KW-0288">FMN</keyword>
<dbReference type="Gene3D" id="2.40.30.30">
    <property type="entry name" value="Riboflavin kinase-like"/>
    <property type="match status" value="1"/>
</dbReference>
<evidence type="ECO:0000256" key="4">
    <source>
        <dbReference type="ARBA" id="ARBA00022643"/>
    </source>
</evidence>
<evidence type="ECO:0000259" key="8">
    <source>
        <dbReference type="SMART" id="SM00904"/>
    </source>
</evidence>
<dbReference type="Pfam" id="PF01687">
    <property type="entry name" value="Flavokinase"/>
    <property type="match status" value="1"/>
</dbReference>
<gene>
    <name evidence="9" type="ORF">RRG08_033848</name>
</gene>
<keyword evidence="5" id="KW-0808">Transferase</keyword>
<dbReference type="EMBL" id="JAWDGP010000286">
    <property type="protein sequence ID" value="KAK3801661.1"/>
    <property type="molecule type" value="Genomic_DNA"/>
</dbReference>
<proteinExistence type="predicted"/>
<keyword evidence="7" id="KW-0067">ATP-binding</keyword>
<dbReference type="PANTHER" id="PTHR22749">
    <property type="entry name" value="RIBOFLAVIN KINASE/FMN ADENYLYLTRANSFERASE"/>
    <property type="match status" value="1"/>
</dbReference>
<dbReference type="InterPro" id="IPR015865">
    <property type="entry name" value="Riboflavin_kinase_bac/euk"/>
</dbReference>
<keyword evidence="6" id="KW-0547">Nucleotide-binding</keyword>
<evidence type="ECO:0000313" key="9">
    <source>
        <dbReference type="EMBL" id="KAK3801661.1"/>
    </source>
</evidence>
<dbReference type="Proteomes" id="UP001283361">
    <property type="component" value="Unassembled WGS sequence"/>
</dbReference>
<protein>
    <recommendedName>
        <fullName evidence="2">riboflavin kinase</fullName>
        <ecNumber evidence="2">2.7.1.26</ecNumber>
    </recommendedName>
</protein>
<dbReference type="AlphaFoldDB" id="A0AAE1EBR2"/>
<keyword evidence="10" id="KW-1185">Reference proteome</keyword>
<comment type="caution">
    <text evidence="9">The sequence shown here is derived from an EMBL/GenBank/DDBJ whole genome shotgun (WGS) entry which is preliminary data.</text>
</comment>
<organism evidence="9 10">
    <name type="scientific">Elysia crispata</name>
    <name type="common">lettuce slug</name>
    <dbReference type="NCBI Taxonomy" id="231223"/>
    <lineage>
        <taxon>Eukaryota</taxon>
        <taxon>Metazoa</taxon>
        <taxon>Spiralia</taxon>
        <taxon>Lophotrochozoa</taxon>
        <taxon>Mollusca</taxon>
        <taxon>Gastropoda</taxon>
        <taxon>Heterobranchia</taxon>
        <taxon>Euthyneura</taxon>
        <taxon>Panpulmonata</taxon>
        <taxon>Sacoglossa</taxon>
        <taxon>Placobranchoidea</taxon>
        <taxon>Plakobranchidae</taxon>
        <taxon>Elysia</taxon>
    </lineage>
</organism>
<comment type="pathway">
    <text evidence="1">Cofactor biosynthesis; FMN biosynthesis; FMN from riboflavin (ATP route): step 1/1.</text>
</comment>
<evidence type="ECO:0000256" key="6">
    <source>
        <dbReference type="ARBA" id="ARBA00022741"/>
    </source>
</evidence>
<keyword evidence="3" id="KW-0285">Flavoprotein</keyword>
<dbReference type="GO" id="GO:0005739">
    <property type="term" value="C:mitochondrion"/>
    <property type="evidence" value="ECO:0007669"/>
    <property type="project" value="TreeGrafter"/>
</dbReference>
<dbReference type="InterPro" id="IPR023468">
    <property type="entry name" value="Riboflavin_kinase"/>
</dbReference>
<evidence type="ECO:0000313" key="10">
    <source>
        <dbReference type="Proteomes" id="UP001283361"/>
    </source>
</evidence>
<dbReference type="GO" id="GO:0008531">
    <property type="term" value="F:riboflavin kinase activity"/>
    <property type="evidence" value="ECO:0007669"/>
    <property type="project" value="UniProtKB-EC"/>
</dbReference>